<keyword evidence="2" id="KW-1185">Reference proteome</keyword>
<name>A0ACA9NUT7_9GLOM</name>
<sequence length="102" mass="11227">SVFAPVEDARTMRLAAKQAKTVNASIQQDTYATAENDFNLQKTGLLGITSEVEKLSNNSDVTQEIPGSLLYEILGFLNPDSIDIMNLVDIFRNFRSINSISS</sequence>
<protein>
    <submittedName>
        <fullName evidence="1">2952_t:CDS:1</fullName>
    </submittedName>
</protein>
<proteinExistence type="predicted"/>
<accession>A0ACA9NUT7</accession>
<gene>
    <name evidence="1" type="ORF">ACOLOM_LOCUS9234</name>
</gene>
<evidence type="ECO:0000313" key="2">
    <source>
        <dbReference type="Proteomes" id="UP000789525"/>
    </source>
</evidence>
<reference evidence="1" key="1">
    <citation type="submission" date="2021-06" db="EMBL/GenBank/DDBJ databases">
        <authorList>
            <person name="Kallberg Y."/>
            <person name="Tangrot J."/>
            <person name="Rosling A."/>
        </authorList>
    </citation>
    <scope>NUCLEOTIDE SEQUENCE</scope>
    <source>
        <strain evidence="1">CL356</strain>
    </source>
</reference>
<comment type="caution">
    <text evidence="1">The sequence shown here is derived from an EMBL/GenBank/DDBJ whole genome shotgun (WGS) entry which is preliminary data.</text>
</comment>
<dbReference type="EMBL" id="CAJVPT010026205">
    <property type="protein sequence ID" value="CAG8678445.1"/>
    <property type="molecule type" value="Genomic_DNA"/>
</dbReference>
<evidence type="ECO:0000313" key="1">
    <source>
        <dbReference type="EMBL" id="CAG8678445.1"/>
    </source>
</evidence>
<dbReference type="Proteomes" id="UP000789525">
    <property type="component" value="Unassembled WGS sequence"/>
</dbReference>
<feature type="non-terminal residue" evidence="1">
    <location>
        <position position="1"/>
    </location>
</feature>
<organism evidence="1 2">
    <name type="scientific">Acaulospora colombiana</name>
    <dbReference type="NCBI Taxonomy" id="27376"/>
    <lineage>
        <taxon>Eukaryota</taxon>
        <taxon>Fungi</taxon>
        <taxon>Fungi incertae sedis</taxon>
        <taxon>Mucoromycota</taxon>
        <taxon>Glomeromycotina</taxon>
        <taxon>Glomeromycetes</taxon>
        <taxon>Diversisporales</taxon>
        <taxon>Acaulosporaceae</taxon>
        <taxon>Acaulospora</taxon>
    </lineage>
</organism>